<dbReference type="STRING" id="29170.A0A368G1Y4"/>
<evidence type="ECO:0000256" key="6">
    <source>
        <dbReference type="ARBA" id="ARBA00040070"/>
    </source>
</evidence>
<name>A0A368G1Y4_ANCCA</name>
<evidence type="ECO:0000256" key="3">
    <source>
        <dbReference type="ARBA" id="ARBA00023242"/>
    </source>
</evidence>
<evidence type="ECO:0000313" key="10">
    <source>
        <dbReference type="Proteomes" id="UP000252519"/>
    </source>
</evidence>
<evidence type="ECO:0000256" key="5">
    <source>
        <dbReference type="ARBA" id="ARBA00038288"/>
    </source>
</evidence>
<dbReference type="PANTHER" id="PTHR12858">
    <property type="entry name" value="RIBOSOME BIOGENESIS PROTEIN"/>
    <property type="match status" value="1"/>
</dbReference>
<dbReference type="SMART" id="SM01362">
    <property type="entry name" value="DUF663"/>
    <property type="match status" value="1"/>
</dbReference>
<comment type="subcellular location">
    <subcellularLocation>
        <location evidence="1">Nucleus</location>
        <location evidence="1">Nucleolus</location>
    </subcellularLocation>
</comment>
<dbReference type="PROSITE" id="PS51714">
    <property type="entry name" value="G_BMS1"/>
    <property type="match status" value="1"/>
</dbReference>
<dbReference type="SMART" id="SM00785">
    <property type="entry name" value="AARP2CN"/>
    <property type="match status" value="1"/>
</dbReference>
<organism evidence="9 10">
    <name type="scientific">Ancylostoma caninum</name>
    <name type="common">Dog hookworm</name>
    <dbReference type="NCBI Taxonomy" id="29170"/>
    <lineage>
        <taxon>Eukaryota</taxon>
        <taxon>Metazoa</taxon>
        <taxon>Ecdysozoa</taxon>
        <taxon>Nematoda</taxon>
        <taxon>Chromadorea</taxon>
        <taxon>Rhabditida</taxon>
        <taxon>Rhabditina</taxon>
        <taxon>Rhabditomorpha</taxon>
        <taxon>Strongyloidea</taxon>
        <taxon>Ancylostomatidae</taxon>
        <taxon>Ancylostomatinae</taxon>
        <taxon>Ancylostoma</taxon>
    </lineage>
</organism>
<feature type="domain" description="Bms1-type G" evidence="8">
    <location>
        <begin position="83"/>
        <end position="243"/>
    </location>
</feature>
<evidence type="ECO:0000256" key="7">
    <source>
        <dbReference type="SAM" id="MobiDB-lite"/>
    </source>
</evidence>
<dbReference type="GO" id="GO:0003924">
    <property type="term" value="F:GTPase activity"/>
    <property type="evidence" value="ECO:0007669"/>
    <property type="project" value="TreeGrafter"/>
</dbReference>
<comment type="caution">
    <text evidence="9">The sequence shown here is derived from an EMBL/GenBank/DDBJ whole genome shotgun (WGS) entry which is preliminary data.</text>
</comment>
<dbReference type="GO" id="GO:0000479">
    <property type="term" value="P:endonucleolytic cleavage of tricistronic rRNA transcript (SSU-rRNA, 5.8S rRNA, LSU-rRNA)"/>
    <property type="evidence" value="ECO:0007669"/>
    <property type="project" value="TreeGrafter"/>
</dbReference>
<gene>
    <name evidence="9" type="ORF">ANCCAN_15651</name>
</gene>
<keyword evidence="2" id="KW-0690">Ribosome biogenesis</keyword>
<evidence type="ECO:0000313" key="9">
    <source>
        <dbReference type="EMBL" id="RCN38444.1"/>
    </source>
</evidence>
<keyword evidence="3" id="KW-0539">Nucleus</keyword>
<dbReference type="GO" id="GO:0000462">
    <property type="term" value="P:maturation of SSU-rRNA from tricistronic rRNA transcript (SSU-rRNA, 5.8S rRNA, LSU-rRNA)"/>
    <property type="evidence" value="ECO:0007669"/>
    <property type="project" value="TreeGrafter"/>
</dbReference>
<dbReference type="GO" id="GO:0030688">
    <property type="term" value="C:preribosome, small subunit precursor"/>
    <property type="evidence" value="ECO:0007669"/>
    <property type="project" value="TreeGrafter"/>
</dbReference>
<feature type="compositionally biased region" description="Basic and acidic residues" evidence="7">
    <location>
        <begin position="365"/>
        <end position="378"/>
    </location>
</feature>
<comment type="similarity">
    <text evidence="5">Belongs to the TRAFAC class translation factor GTPase superfamily. Bms1-like GTPase family. TSR1 subfamily.</text>
</comment>
<dbReference type="PANTHER" id="PTHR12858:SF1">
    <property type="entry name" value="PRE-RRNA-PROCESSING PROTEIN TSR1 HOMOLOG"/>
    <property type="match status" value="1"/>
</dbReference>
<evidence type="ECO:0000256" key="4">
    <source>
        <dbReference type="ARBA" id="ARBA00037087"/>
    </source>
</evidence>
<dbReference type="GO" id="GO:0005525">
    <property type="term" value="F:GTP binding"/>
    <property type="evidence" value="ECO:0007669"/>
    <property type="project" value="TreeGrafter"/>
</dbReference>
<sequence>MSTGHQPGLFKRPAKAHKTFKGKRSKGQIDAGNRGRVGMSSVIRARKRLLSKEERHQQAVHIRANKRRAAFEQRRGLDGGVSAPTLITVIAFGGSQAPAEFVAQIAECDETIVRTLGHNVDYLGIPRFKSRVGFISADLSKLDYVLDSVKVSDVVCFLWPLQNQLSDVEHLLLTVLKAHGLPSFVNVAPHLGSVPVGKKKEDARKNVQSLIAEVSLTTSKLFCCDTEAERVLLLRHFVDMKKNKMLLQKRRPHILVEKLDVVDDNDGICSILATGYLRGPTWNVNHLVHIQGWGDFQIGRILAHVDPHPMKQVRILSKENLGGDAVVDPKVLVVADESRRESLQSEIVPDPLDAEQTWPDEYDVKEDAQLKKVSEKRNVPKGTSSYQAAWIVDGDEDSVDGSEEDSEEDEDEEENEAGMEMEATDENDTGDQENNEDMEDLVSESADDGGDEADDLDEVSFPSLKLRKHRHSSDNEISYFAQITGSCSSRFKKMKHQFTVVEKYRRERENAQFPDEVDTPIGDLARIRFQKYRGLKSFRTSPWDPKENLPSDYARIFQFQNYKKTRKNVLSTIGEYDSTSCVFSGQYVTLQIDRVPVTFAQQWDVNAPMVLYQLLPHEQRMSVLNFVIRKHPSCRVPIMNKQKLIFNVGFRKFEACPIFSQHTNGDKFKLERFLPTNASCVATVFAPIIFPPASVLVFREGKSGKEELVATGSILDINPDRIVLKRIVLSGHPFKINKRSVVCRYMFFNREDIEWFKPVELYTPSGRRGHIKEPLGTHGHMKCRFDQQLNAGDSVMMSLYKRIFPKWTYNPRVRQVAQQN</sequence>
<feature type="compositionally biased region" description="Basic residues" evidence="7">
    <location>
        <begin position="12"/>
        <end position="26"/>
    </location>
</feature>
<proteinExistence type="inferred from homology"/>
<dbReference type="InterPro" id="IPR007034">
    <property type="entry name" value="BMS1_TSR1_C"/>
</dbReference>
<dbReference type="Pfam" id="PF08142">
    <property type="entry name" value="AARP2CN"/>
    <property type="match status" value="1"/>
</dbReference>
<dbReference type="EMBL" id="JOJR01000399">
    <property type="protein sequence ID" value="RCN38444.1"/>
    <property type="molecule type" value="Genomic_DNA"/>
</dbReference>
<comment type="function">
    <text evidence="4">Required during maturation of the 40S ribosomal subunit in the nucleolus.</text>
</comment>
<reference evidence="9 10" key="1">
    <citation type="submission" date="2014-10" db="EMBL/GenBank/DDBJ databases">
        <title>Draft genome of the hookworm Ancylostoma caninum.</title>
        <authorList>
            <person name="Mitreva M."/>
        </authorList>
    </citation>
    <scope>NUCLEOTIDE SEQUENCE [LARGE SCALE GENOMIC DNA]</scope>
    <source>
        <strain evidence="9 10">Baltimore</strain>
    </source>
</reference>
<evidence type="ECO:0000256" key="1">
    <source>
        <dbReference type="ARBA" id="ARBA00004604"/>
    </source>
</evidence>
<evidence type="ECO:0000256" key="2">
    <source>
        <dbReference type="ARBA" id="ARBA00022517"/>
    </source>
</evidence>
<feature type="region of interest" description="Disordered" evidence="7">
    <location>
        <begin position="1"/>
        <end position="36"/>
    </location>
</feature>
<dbReference type="InterPro" id="IPR039761">
    <property type="entry name" value="Bms1/Tsr1"/>
</dbReference>
<dbReference type="AlphaFoldDB" id="A0A368G1Y4"/>
<dbReference type="Proteomes" id="UP000252519">
    <property type="component" value="Unassembled WGS sequence"/>
</dbReference>
<dbReference type="InterPro" id="IPR030387">
    <property type="entry name" value="G_Bms1/Tsr1_dom"/>
</dbReference>
<keyword evidence="10" id="KW-1185">Reference proteome</keyword>
<feature type="region of interest" description="Disordered" evidence="7">
    <location>
        <begin position="338"/>
        <end position="436"/>
    </location>
</feature>
<protein>
    <recommendedName>
        <fullName evidence="6">Pre-rRNA-processing protein TSR1 homolog</fullName>
    </recommendedName>
</protein>
<feature type="compositionally biased region" description="Acidic residues" evidence="7">
    <location>
        <begin position="393"/>
        <end position="436"/>
    </location>
</feature>
<dbReference type="Pfam" id="PF04950">
    <property type="entry name" value="RIBIOP_C"/>
    <property type="match status" value="1"/>
</dbReference>
<evidence type="ECO:0000259" key="8">
    <source>
        <dbReference type="PROSITE" id="PS51714"/>
    </source>
</evidence>
<dbReference type="OrthoDB" id="119302at2759"/>
<dbReference type="InterPro" id="IPR012948">
    <property type="entry name" value="AARP2CN"/>
</dbReference>
<accession>A0A368G1Y4</accession>
<dbReference type="Pfam" id="PF22298">
    <property type="entry name" value="Tsr1_G-like"/>
    <property type="match status" value="1"/>
</dbReference>
<dbReference type="GO" id="GO:0034511">
    <property type="term" value="F:U3 snoRNA binding"/>
    <property type="evidence" value="ECO:0007669"/>
    <property type="project" value="TreeGrafter"/>
</dbReference>
<dbReference type="GO" id="GO:0005730">
    <property type="term" value="C:nucleolus"/>
    <property type="evidence" value="ECO:0007669"/>
    <property type="project" value="UniProtKB-SubCell"/>
</dbReference>